<sequence>KQYQPEEIQELMRKLLEDARNIKEELSEYINSPNWNFSMINDDEEHYVQYKEYLENSSNAIAPILLTEEPEYSLSMGYEHPSTTLETESDEVIKSSAKNLVPILKFSGELVHINPFLPGINDDSISLPKNKSSNFDHQDDPSFSRPPPKPPDVEFCFDFEPNSGEVISAVMNNIDELNEDECFDP</sequence>
<comment type="caution">
    <text evidence="2">The sequence shown here is derived from an EMBL/GenBank/DDBJ whole genome shotgun (WGS) entry which is preliminary data.</text>
</comment>
<feature type="region of interest" description="Disordered" evidence="1">
    <location>
        <begin position="128"/>
        <end position="154"/>
    </location>
</feature>
<evidence type="ECO:0008006" key="3">
    <source>
        <dbReference type="Google" id="ProtNLM"/>
    </source>
</evidence>
<gene>
    <name evidence="2" type="ORF">Tci_060516</name>
</gene>
<dbReference type="AlphaFoldDB" id="A0A6L2NQD6"/>
<dbReference type="EMBL" id="BKCJ010009772">
    <property type="protein sequence ID" value="GEU88538.1"/>
    <property type="molecule type" value="Genomic_DNA"/>
</dbReference>
<reference evidence="2" key="1">
    <citation type="journal article" date="2019" name="Sci. Rep.">
        <title>Draft genome of Tanacetum cinerariifolium, the natural source of mosquito coil.</title>
        <authorList>
            <person name="Yamashiro T."/>
            <person name="Shiraishi A."/>
            <person name="Satake H."/>
            <person name="Nakayama K."/>
        </authorList>
    </citation>
    <scope>NUCLEOTIDE SEQUENCE</scope>
</reference>
<accession>A0A6L2NQD6</accession>
<evidence type="ECO:0000313" key="2">
    <source>
        <dbReference type="EMBL" id="GEU88538.1"/>
    </source>
</evidence>
<name>A0A6L2NQD6_TANCI</name>
<organism evidence="2">
    <name type="scientific">Tanacetum cinerariifolium</name>
    <name type="common">Dalmatian daisy</name>
    <name type="synonym">Chrysanthemum cinerariifolium</name>
    <dbReference type="NCBI Taxonomy" id="118510"/>
    <lineage>
        <taxon>Eukaryota</taxon>
        <taxon>Viridiplantae</taxon>
        <taxon>Streptophyta</taxon>
        <taxon>Embryophyta</taxon>
        <taxon>Tracheophyta</taxon>
        <taxon>Spermatophyta</taxon>
        <taxon>Magnoliopsida</taxon>
        <taxon>eudicotyledons</taxon>
        <taxon>Gunneridae</taxon>
        <taxon>Pentapetalae</taxon>
        <taxon>asterids</taxon>
        <taxon>campanulids</taxon>
        <taxon>Asterales</taxon>
        <taxon>Asteraceae</taxon>
        <taxon>Asteroideae</taxon>
        <taxon>Anthemideae</taxon>
        <taxon>Anthemidinae</taxon>
        <taxon>Tanacetum</taxon>
    </lineage>
</organism>
<protein>
    <recommendedName>
        <fullName evidence="3">Reverse transcriptase domain-containing protein</fullName>
    </recommendedName>
</protein>
<evidence type="ECO:0000256" key="1">
    <source>
        <dbReference type="SAM" id="MobiDB-lite"/>
    </source>
</evidence>
<proteinExistence type="predicted"/>
<feature type="non-terminal residue" evidence="2">
    <location>
        <position position="1"/>
    </location>
</feature>